<accession>A0ABP9W8G1</accession>
<gene>
    <name evidence="1" type="ORF">Dcar01_02347</name>
</gene>
<evidence type="ECO:0000313" key="2">
    <source>
        <dbReference type="Proteomes" id="UP001401887"/>
    </source>
</evidence>
<sequence>MSRAQYEDQVLYQGDVWVRLDTLPRLLAEGWRRTLSAGGVVSVVRTPFQWAMGSPVIEIETGGYMGDVGLYVPQVQLPEALALLGAEGEPEQS</sequence>
<comment type="caution">
    <text evidence="1">The sequence shown here is derived from an EMBL/GenBank/DDBJ whole genome shotgun (WGS) entry which is preliminary data.</text>
</comment>
<dbReference type="EMBL" id="BAABRP010000008">
    <property type="protein sequence ID" value="GAA5513604.1"/>
    <property type="molecule type" value="Genomic_DNA"/>
</dbReference>
<reference evidence="1 2" key="1">
    <citation type="submission" date="2024-02" db="EMBL/GenBank/DDBJ databases">
        <title>Deinococcus carri NBRC 110142.</title>
        <authorList>
            <person name="Ichikawa N."/>
            <person name="Katano-Makiyama Y."/>
            <person name="Hidaka K."/>
        </authorList>
    </citation>
    <scope>NUCLEOTIDE SEQUENCE [LARGE SCALE GENOMIC DNA]</scope>
    <source>
        <strain evidence="1 2">NBRC 110142</strain>
    </source>
</reference>
<name>A0ABP9W8G1_9DEIO</name>
<dbReference type="Proteomes" id="UP001401887">
    <property type="component" value="Unassembled WGS sequence"/>
</dbReference>
<proteinExistence type="predicted"/>
<protein>
    <submittedName>
        <fullName evidence="1">Uncharacterized protein</fullName>
    </submittedName>
</protein>
<evidence type="ECO:0000313" key="1">
    <source>
        <dbReference type="EMBL" id="GAA5513604.1"/>
    </source>
</evidence>
<dbReference type="RefSeq" id="WP_345465335.1">
    <property type="nucleotide sequence ID" value="NZ_BAABRP010000008.1"/>
</dbReference>
<keyword evidence="2" id="KW-1185">Reference proteome</keyword>
<organism evidence="1 2">
    <name type="scientific">Deinococcus carri</name>
    <dbReference type="NCBI Taxonomy" id="1211323"/>
    <lineage>
        <taxon>Bacteria</taxon>
        <taxon>Thermotogati</taxon>
        <taxon>Deinococcota</taxon>
        <taxon>Deinococci</taxon>
        <taxon>Deinococcales</taxon>
        <taxon>Deinococcaceae</taxon>
        <taxon>Deinococcus</taxon>
    </lineage>
</organism>